<evidence type="ECO:0000313" key="1">
    <source>
        <dbReference type="EMBL" id="KAK6735972.1"/>
    </source>
</evidence>
<evidence type="ECO:0000313" key="2">
    <source>
        <dbReference type="Proteomes" id="UP001303046"/>
    </source>
</evidence>
<protein>
    <submittedName>
        <fullName evidence="1">Uncharacterized protein</fullName>
    </submittedName>
</protein>
<name>A0ABR1CDZ7_NECAM</name>
<proteinExistence type="predicted"/>
<organism evidence="1 2">
    <name type="scientific">Necator americanus</name>
    <name type="common">Human hookworm</name>
    <dbReference type="NCBI Taxonomy" id="51031"/>
    <lineage>
        <taxon>Eukaryota</taxon>
        <taxon>Metazoa</taxon>
        <taxon>Ecdysozoa</taxon>
        <taxon>Nematoda</taxon>
        <taxon>Chromadorea</taxon>
        <taxon>Rhabditida</taxon>
        <taxon>Rhabditina</taxon>
        <taxon>Rhabditomorpha</taxon>
        <taxon>Strongyloidea</taxon>
        <taxon>Ancylostomatidae</taxon>
        <taxon>Bunostominae</taxon>
        <taxon>Necator</taxon>
    </lineage>
</organism>
<dbReference type="EMBL" id="JAVFWL010000002">
    <property type="protein sequence ID" value="KAK6735972.1"/>
    <property type="molecule type" value="Genomic_DNA"/>
</dbReference>
<sequence>MAASNLLTLRDFTLITTWPELASKSKEELDEWVADRGLLWKKRLSQLFSCGSPVKVAKQVIANSLHKC</sequence>
<comment type="caution">
    <text evidence="1">The sequence shown here is derived from an EMBL/GenBank/DDBJ whole genome shotgun (WGS) entry which is preliminary data.</text>
</comment>
<dbReference type="Proteomes" id="UP001303046">
    <property type="component" value="Unassembled WGS sequence"/>
</dbReference>
<accession>A0ABR1CDZ7</accession>
<keyword evidence="2" id="KW-1185">Reference proteome</keyword>
<gene>
    <name evidence="1" type="primary">Necator_chrII.g6729</name>
    <name evidence="1" type="ORF">RB195_018936</name>
</gene>
<reference evidence="1 2" key="1">
    <citation type="submission" date="2023-08" db="EMBL/GenBank/DDBJ databases">
        <title>A Necator americanus chromosomal reference genome.</title>
        <authorList>
            <person name="Ilik V."/>
            <person name="Petrzelkova K.J."/>
            <person name="Pardy F."/>
            <person name="Fuh T."/>
            <person name="Niatou-Singa F.S."/>
            <person name="Gouil Q."/>
            <person name="Baker L."/>
            <person name="Ritchie M.E."/>
            <person name="Jex A.R."/>
            <person name="Gazzola D."/>
            <person name="Li H."/>
            <person name="Toshio Fujiwara R."/>
            <person name="Zhan B."/>
            <person name="Aroian R.V."/>
            <person name="Pafco B."/>
            <person name="Schwarz E.M."/>
        </authorList>
    </citation>
    <scope>NUCLEOTIDE SEQUENCE [LARGE SCALE GENOMIC DNA]</scope>
    <source>
        <strain evidence="1 2">Aroian</strain>
        <tissue evidence="1">Whole animal</tissue>
    </source>
</reference>